<organism evidence="1">
    <name type="scientific">marine sediment metagenome</name>
    <dbReference type="NCBI Taxonomy" id="412755"/>
    <lineage>
        <taxon>unclassified sequences</taxon>
        <taxon>metagenomes</taxon>
        <taxon>ecological metagenomes</taxon>
    </lineage>
</organism>
<dbReference type="InterPro" id="IPR010181">
    <property type="entry name" value="CGCAxxGCC_motif"/>
</dbReference>
<evidence type="ECO:0000313" key="1">
    <source>
        <dbReference type="EMBL" id="GAH38906.1"/>
    </source>
</evidence>
<sequence length="177" mass="19629">MNAKNSDQVDLDKCFDEKIEELEKNLRFGEGDKNCAAWTFTSILDVLGLESFFFNNLTIPLAGGFGGFKSMHGWKGPCGAVCAGCAAIGIIMGGQKPIKFGAKPRIYTRAAIFVHYFEKEFGSVICEDLCGIDFSDPSGLQKYLDNDIWGKTCYKYVIKAVDLVRKVTGKELIRKWG</sequence>
<dbReference type="Pfam" id="PF09719">
    <property type="entry name" value="C_GCAxxG_C_C"/>
    <property type="match status" value="1"/>
</dbReference>
<dbReference type="EMBL" id="BARU01005614">
    <property type="protein sequence ID" value="GAH38906.1"/>
    <property type="molecule type" value="Genomic_DNA"/>
</dbReference>
<dbReference type="AlphaFoldDB" id="X1EZU9"/>
<comment type="caution">
    <text evidence="1">The sequence shown here is derived from an EMBL/GenBank/DDBJ whole genome shotgun (WGS) entry which is preliminary data.</text>
</comment>
<protein>
    <recommendedName>
        <fullName evidence="2">C_GCAxxG_C_C family protein</fullName>
    </recommendedName>
</protein>
<proteinExistence type="predicted"/>
<name>X1EZU9_9ZZZZ</name>
<gene>
    <name evidence="1" type="ORF">S03H2_10964</name>
</gene>
<reference evidence="1" key="1">
    <citation type="journal article" date="2014" name="Front. Microbiol.">
        <title>High frequency of phylogenetically diverse reductive dehalogenase-homologous genes in deep subseafloor sedimentary metagenomes.</title>
        <authorList>
            <person name="Kawai M."/>
            <person name="Futagami T."/>
            <person name="Toyoda A."/>
            <person name="Takaki Y."/>
            <person name="Nishi S."/>
            <person name="Hori S."/>
            <person name="Arai W."/>
            <person name="Tsubouchi T."/>
            <person name="Morono Y."/>
            <person name="Uchiyama I."/>
            <person name="Ito T."/>
            <person name="Fujiyama A."/>
            <person name="Inagaki F."/>
            <person name="Takami H."/>
        </authorList>
    </citation>
    <scope>NUCLEOTIDE SEQUENCE</scope>
    <source>
        <strain evidence="1">Expedition CK06-06</strain>
    </source>
</reference>
<accession>X1EZU9</accession>
<evidence type="ECO:0008006" key="2">
    <source>
        <dbReference type="Google" id="ProtNLM"/>
    </source>
</evidence>